<dbReference type="EMBL" id="BART01022220">
    <property type="protein sequence ID" value="GAG93703.1"/>
    <property type="molecule type" value="Genomic_DNA"/>
</dbReference>
<organism evidence="1">
    <name type="scientific">marine sediment metagenome</name>
    <dbReference type="NCBI Taxonomy" id="412755"/>
    <lineage>
        <taxon>unclassified sequences</taxon>
        <taxon>metagenomes</taxon>
        <taxon>ecological metagenomes</taxon>
    </lineage>
</organism>
<protein>
    <submittedName>
        <fullName evidence="1">Uncharacterized protein</fullName>
    </submittedName>
</protein>
<dbReference type="AlphaFoldDB" id="X1CBL2"/>
<name>X1CBL2_9ZZZZ</name>
<reference evidence="1" key="1">
    <citation type="journal article" date="2014" name="Front. Microbiol.">
        <title>High frequency of phylogenetically diverse reductive dehalogenase-homologous genes in deep subseafloor sedimentary metagenomes.</title>
        <authorList>
            <person name="Kawai M."/>
            <person name="Futagami T."/>
            <person name="Toyoda A."/>
            <person name="Takaki Y."/>
            <person name="Nishi S."/>
            <person name="Hori S."/>
            <person name="Arai W."/>
            <person name="Tsubouchi T."/>
            <person name="Morono Y."/>
            <person name="Uchiyama I."/>
            <person name="Ito T."/>
            <person name="Fujiyama A."/>
            <person name="Inagaki F."/>
            <person name="Takami H."/>
        </authorList>
    </citation>
    <scope>NUCLEOTIDE SEQUENCE</scope>
    <source>
        <strain evidence="1">Expedition CK06-06</strain>
    </source>
</reference>
<gene>
    <name evidence="1" type="ORF">S01H4_40739</name>
</gene>
<accession>X1CBL2</accession>
<sequence length="66" mass="7499">MASGTRGKLKEHMVGIHKDCDWIRNHCVQCVELLDGNYEQHRKGFESIHALAVMLDDLAAGMYKNL</sequence>
<proteinExistence type="predicted"/>
<comment type="caution">
    <text evidence="1">The sequence shown here is derived from an EMBL/GenBank/DDBJ whole genome shotgun (WGS) entry which is preliminary data.</text>
</comment>
<evidence type="ECO:0000313" key="1">
    <source>
        <dbReference type="EMBL" id="GAG93703.1"/>
    </source>
</evidence>